<name>A0ABQ3X1Z5_9ACTN</name>
<sequence length="207" mass="21892">MRSRGLVVLALVAGCGTAAGEPVTPPAPARSSTDWEITVYYTAVEEYHDEAAVPVTGCLVLDCSHGDDDLGSYPEGFVRAVKDEGTGLTTAGRYLNWSYDVGYWLDDVARASDGGTLRPFVTAAADTGVLAPGTDFRIADCGRQDDGSVPPENVCARLREAAWHIGDEFTPGLGGSRHIDAYIGPETGPGFTDSEWYLTLTGATLTL</sequence>
<proteinExistence type="predicted"/>
<evidence type="ECO:0000313" key="2">
    <source>
        <dbReference type="EMBL" id="GID52536.1"/>
    </source>
</evidence>
<gene>
    <name evidence="2" type="ORF">Aco03nite_009400</name>
</gene>
<feature type="signal peptide" evidence="1">
    <location>
        <begin position="1"/>
        <end position="20"/>
    </location>
</feature>
<reference evidence="2 3" key="1">
    <citation type="submission" date="2021-01" db="EMBL/GenBank/DDBJ databases">
        <title>Whole genome shotgun sequence of Actinoplanes couchii NBRC 106145.</title>
        <authorList>
            <person name="Komaki H."/>
            <person name="Tamura T."/>
        </authorList>
    </citation>
    <scope>NUCLEOTIDE SEQUENCE [LARGE SCALE GENOMIC DNA]</scope>
    <source>
        <strain evidence="2 3">NBRC 106145</strain>
    </source>
</reference>
<accession>A0ABQ3X1Z5</accession>
<protein>
    <submittedName>
        <fullName evidence="2">Uncharacterized protein</fullName>
    </submittedName>
</protein>
<evidence type="ECO:0000313" key="3">
    <source>
        <dbReference type="Proteomes" id="UP000612282"/>
    </source>
</evidence>
<keyword evidence="3" id="KW-1185">Reference proteome</keyword>
<evidence type="ECO:0000256" key="1">
    <source>
        <dbReference type="SAM" id="SignalP"/>
    </source>
</evidence>
<dbReference type="EMBL" id="BOMG01000021">
    <property type="protein sequence ID" value="GID52536.1"/>
    <property type="molecule type" value="Genomic_DNA"/>
</dbReference>
<keyword evidence="1" id="KW-0732">Signal</keyword>
<organism evidence="2 3">
    <name type="scientific">Actinoplanes couchii</name>
    <dbReference type="NCBI Taxonomy" id="403638"/>
    <lineage>
        <taxon>Bacteria</taxon>
        <taxon>Bacillati</taxon>
        <taxon>Actinomycetota</taxon>
        <taxon>Actinomycetes</taxon>
        <taxon>Micromonosporales</taxon>
        <taxon>Micromonosporaceae</taxon>
        <taxon>Actinoplanes</taxon>
    </lineage>
</organism>
<comment type="caution">
    <text evidence="2">The sequence shown here is derived from an EMBL/GenBank/DDBJ whole genome shotgun (WGS) entry which is preliminary data.</text>
</comment>
<dbReference type="PROSITE" id="PS51257">
    <property type="entry name" value="PROKAR_LIPOPROTEIN"/>
    <property type="match status" value="1"/>
</dbReference>
<dbReference type="RefSeq" id="WP_203793342.1">
    <property type="nucleotide sequence ID" value="NZ_BAAAQE010000097.1"/>
</dbReference>
<dbReference type="Proteomes" id="UP000612282">
    <property type="component" value="Unassembled WGS sequence"/>
</dbReference>
<feature type="chain" id="PRO_5046536881" evidence="1">
    <location>
        <begin position="21"/>
        <end position="207"/>
    </location>
</feature>